<feature type="compositionally biased region" description="Gly residues" evidence="6">
    <location>
        <begin position="544"/>
        <end position="553"/>
    </location>
</feature>
<dbReference type="GO" id="GO:0000981">
    <property type="term" value="F:DNA-binding transcription factor activity, RNA polymerase II-specific"/>
    <property type="evidence" value="ECO:0007669"/>
    <property type="project" value="TreeGrafter"/>
</dbReference>
<evidence type="ECO:0000313" key="8">
    <source>
        <dbReference type="Proteomes" id="UP000193144"/>
    </source>
</evidence>
<dbReference type="OrthoDB" id="5226580at2759"/>
<feature type="region of interest" description="Disordered" evidence="6">
    <location>
        <begin position="537"/>
        <end position="563"/>
    </location>
</feature>
<comment type="caution">
    <text evidence="7">The sequence shown here is derived from an EMBL/GenBank/DDBJ whole genome shotgun (WGS) entry which is preliminary data.</text>
</comment>
<feature type="region of interest" description="Disordered" evidence="6">
    <location>
        <begin position="393"/>
        <end position="465"/>
    </location>
</feature>
<reference evidence="7 8" key="1">
    <citation type="submission" date="2016-07" db="EMBL/GenBank/DDBJ databases">
        <title>Pervasive Adenine N6-methylation of Active Genes in Fungi.</title>
        <authorList>
            <consortium name="DOE Joint Genome Institute"/>
            <person name="Mondo S.J."/>
            <person name="Dannebaum R.O."/>
            <person name="Kuo R.C."/>
            <person name="Labutti K."/>
            <person name="Haridas S."/>
            <person name="Kuo A."/>
            <person name="Salamov A."/>
            <person name="Ahrendt S.R."/>
            <person name="Lipzen A."/>
            <person name="Sullivan W."/>
            <person name="Andreopoulos W.B."/>
            <person name="Clum A."/>
            <person name="Lindquist E."/>
            <person name="Daum C."/>
            <person name="Ramamoorthy G.K."/>
            <person name="Gryganskyi A."/>
            <person name="Culley D."/>
            <person name="Magnuson J.K."/>
            <person name="James T.Y."/>
            <person name="O'Malley M.A."/>
            <person name="Stajich J.E."/>
            <person name="Spatafora J.W."/>
            <person name="Visel A."/>
            <person name="Grigoriev I.V."/>
        </authorList>
    </citation>
    <scope>NUCLEOTIDE SEQUENCE [LARGE SCALE GENOMIC DNA]</scope>
    <source>
        <strain evidence="7 8">CBS 115471</strain>
    </source>
</reference>
<feature type="compositionally biased region" description="Low complexity" evidence="6">
    <location>
        <begin position="420"/>
        <end position="438"/>
    </location>
</feature>
<evidence type="ECO:0000256" key="1">
    <source>
        <dbReference type="ARBA" id="ARBA00004123"/>
    </source>
</evidence>
<keyword evidence="2" id="KW-0805">Transcription regulation</keyword>
<evidence type="ECO:0000256" key="3">
    <source>
        <dbReference type="ARBA" id="ARBA00023125"/>
    </source>
</evidence>
<organism evidence="7 8">
    <name type="scientific">Clohesyomyces aquaticus</name>
    <dbReference type="NCBI Taxonomy" id="1231657"/>
    <lineage>
        <taxon>Eukaryota</taxon>
        <taxon>Fungi</taxon>
        <taxon>Dikarya</taxon>
        <taxon>Ascomycota</taxon>
        <taxon>Pezizomycotina</taxon>
        <taxon>Dothideomycetes</taxon>
        <taxon>Pleosporomycetidae</taxon>
        <taxon>Pleosporales</taxon>
        <taxon>Lindgomycetaceae</taxon>
        <taxon>Clohesyomyces</taxon>
    </lineage>
</organism>
<dbReference type="Proteomes" id="UP000193144">
    <property type="component" value="Unassembled WGS sequence"/>
</dbReference>
<dbReference type="PANTHER" id="PTHR31845:SF37">
    <property type="entry name" value="TRANSCRIPTION FACTOR DOMAIN-CONTAINING PROTEIN"/>
    <property type="match status" value="1"/>
</dbReference>
<proteinExistence type="predicted"/>
<dbReference type="AlphaFoldDB" id="A0A1Y1YU00"/>
<dbReference type="GO" id="GO:0005634">
    <property type="term" value="C:nucleus"/>
    <property type="evidence" value="ECO:0007669"/>
    <property type="project" value="UniProtKB-SubCell"/>
</dbReference>
<dbReference type="InterPro" id="IPR051089">
    <property type="entry name" value="prtT"/>
</dbReference>
<evidence type="ECO:0000313" key="7">
    <source>
        <dbReference type="EMBL" id="ORY01446.1"/>
    </source>
</evidence>
<name>A0A1Y1YU00_9PLEO</name>
<keyword evidence="3" id="KW-0238">DNA-binding</keyword>
<comment type="subcellular location">
    <subcellularLocation>
        <location evidence="1">Nucleus</location>
    </subcellularLocation>
</comment>
<evidence type="ECO:0000256" key="5">
    <source>
        <dbReference type="ARBA" id="ARBA00023242"/>
    </source>
</evidence>
<keyword evidence="4" id="KW-0804">Transcription</keyword>
<evidence type="ECO:0000256" key="6">
    <source>
        <dbReference type="SAM" id="MobiDB-lite"/>
    </source>
</evidence>
<dbReference type="STRING" id="1231657.A0A1Y1YU00"/>
<sequence length="563" mass="62886">MYKSDMMPHFPFVIIPPHVTASQLRHEKPFLFLALLSVACFHDLPVQDRLGDRFKYMVSDRVLLGGDDCLSLGYIQGLLVVLAWNQYHHRSRFFSQYIALAISVAVDMRLDRRKLRSKVTSDGRKRDVLALDHATQSWGSEEQRATAGLFYLSSTVSKLLDKLNVFPWSQHIEAGCLALREKAQYKTDKDLYHVIQLQRIIDGIESLSAPTSSEDEAHAAYLRTRAELEQFRAYLVTDVSDSHLLFMQFHTAKLFLYQVAFFERSLQQHPSLNISILCEGLESAKSFLDLYLWLPPKSEMALTNCEWVQLSFGVTLAAKFAIISREPSCEAQTRELRNRLNLENVFRHLALRIGALVGRDTGGQKERDIFIYYEARVRKIQTWYDRMVRATSGDRVPHTSTNNPGNQVSLPQLPPPPSMMGPGSNSTKSTPPSTSGYSLSVSPQPHSSNPRYTPAPAPSSSPLPVNPLPTTYATFGTSPSSSSVMSGGMNTNASYAIPQIAFGDLMAAPGWDMPFVVPMEQDPWAWDLDIPVPQAQDQYQGYDLGSGGLGSGSLGSERNQWGS</sequence>
<protein>
    <recommendedName>
        <fullName evidence="9">Transcription factor domain-containing protein</fullName>
    </recommendedName>
</protein>
<dbReference type="PANTHER" id="PTHR31845">
    <property type="entry name" value="FINGER DOMAIN PROTEIN, PUTATIVE-RELATED"/>
    <property type="match status" value="1"/>
</dbReference>
<feature type="compositionally biased region" description="Pro residues" evidence="6">
    <location>
        <begin position="453"/>
        <end position="465"/>
    </location>
</feature>
<evidence type="ECO:0000256" key="4">
    <source>
        <dbReference type="ARBA" id="ARBA00023163"/>
    </source>
</evidence>
<evidence type="ECO:0000256" key="2">
    <source>
        <dbReference type="ARBA" id="ARBA00023015"/>
    </source>
</evidence>
<feature type="compositionally biased region" description="Polar residues" evidence="6">
    <location>
        <begin position="439"/>
        <end position="451"/>
    </location>
</feature>
<keyword evidence="8" id="KW-1185">Reference proteome</keyword>
<dbReference type="CDD" id="cd12148">
    <property type="entry name" value="fungal_TF_MHR"/>
    <property type="match status" value="1"/>
</dbReference>
<accession>A0A1Y1YU00</accession>
<keyword evidence="5" id="KW-0539">Nucleus</keyword>
<dbReference type="GO" id="GO:0000976">
    <property type="term" value="F:transcription cis-regulatory region binding"/>
    <property type="evidence" value="ECO:0007669"/>
    <property type="project" value="TreeGrafter"/>
</dbReference>
<gene>
    <name evidence="7" type="ORF">BCR34DRAFT_98070</name>
</gene>
<evidence type="ECO:0008006" key="9">
    <source>
        <dbReference type="Google" id="ProtNLM"/>
    </source>
</evidence>
<dbReference type="EMBL" id="MCFA01000170">
    <property type="protein sequence ID" value="ORY01446.1"/>
    <property type="molecule type" value="Genomic_DNA"/>
</dbReference>